<evidence type="ECO:0000259" key="8">
    <source>
        <dbReference type="Pfam" id="PF07992"/>
    </source>
</evidence>
<evidence type="ECO:0000256" key="7">
    <source>
        <dbReference type="ARBA" id="ARBA00047599"/>
    </source>
</evidence>
<dbReference type="InterPro" id="IPR023753">
    <property type="entry name" value="FAD/NAD-binding_dom"/>
</dbReference>
<proteinExistence type="inferred from homology"/>
<dbReference type="Gene3D" id="3.50.50.100">
    <property type="match status" value="1"/>
</dbReference>
<evidence type="ECO:0000256" key="2">
    <source>
        <dbReference type="ARBA" id="ARBA00012637"/>
    </source>
</evidence>
<dbReference type="PRINTS" id="PR00368">
    <property type="entry name" value="FADPNR"/>
</dbReference>
<dbReference type="GO" id="GO:0050136">
    <property type="term" value="F:NADH dehydrogenase (quinone) (non-electrogenic) activity"/>
    <property type="evidence" value="ECO:0007669"/>
    <property type="project" value="UniProtKB-EC"/>
</dbReference>
<dbReference type="SUPFAM" id="SSF51905">
    <property type="entry name" value="FAD/NAD(P)-binding domain"/>
    <property type="match status" value="1"/>
</dbReference>
<sequence>LIAILALCAISYSEMMAADDFSMSWTLGLALLLVSGPGALSLDGRILSVLKRRFPQLNGKPAFSLEGLPRVVIIGAGFGGIACARALRHTPVQVTLIDRHNYHLFQPLLYQVATAALSPGDIAVPIRSMFRDQFNTRVLLGNVTDIDAQRRQVILQGQTVFYDYLVVATGATHSYFGKDGWARYAPGLKGVDDATAIRRRVLEAFERAEIATSEAERQRLLNFVIVGAGPTGVELAGAIAELAKGEFRP</sequence>
<comment type="catalytic activity">
    <reaction evidence="7">
        <text>a quinone + NADH + H(+) = a quinol + NAD(+)</text>
        <dbReference type="Rhea" id="RHEA:46160"/>
        <dbReference type="ChEBI" id="CHEBI:15378"/>
        <dbReference type="ChEBI" id="CHEBI:24646"/>
        <dbReference type="ChEBI" id="CHEBI:57540"/>
        <dbReference type="ChEBI" id="CHEBI:57945"/>
        <dbReference type="ChEBI" id="CHEBI:132124"/>
        <dbReference type="EC" id="1.6.5.9"/>
    </reaction>
</comment>
<keyword evidence="3" id="KW-0285">Flavoprotein</keyword>
<comment type="similarity">
    <text evidence="1">Belongs to the NADH dehydrogenase family.</text>
</comment>
<name>X0XQD9_9ZZZZ</name>
<dbReference type="EMBL" id="BARS01044565">
    <property type="protein sequence ID" value="GAG37542.1"/>
    <property type="molecule type" value="Genomic_DNA"/>
</dbReference>
<dbReference type="InterPro" id="IPR036188">
    <property type="entry name" value="FAD/NAD-bd_sf"/>
</dbReference>
<evidence type="ECO:0000256" key="3">
    <source>
        <dbReference type="ARBA" id="ARBA00022630"/>
    </source>
</evidence>
<comment type="caution">
    <text evidence="9">The sequence shown here is derived from an EMBL/GenBank/DDBJ whole genome shotgun (WGS) entry which is preliminary data.</text>
</comment>
<evidence type="ECO:0000313" key="9">
    <source>
        <dbReference type="EMBL" id="GAG37542.1"/>
    </source>
</evidence>
<dbReference type="PANTHER" id="PTHR43706:SF47">
    <property type="entry name" value="EXTERNAL NADH-UBIQUINONE OXIDOREDUCTASE 1, MITOCHONDRIAL-RELATED"/>
    <property type="match status" value="1"/>
</dbReference>
<dbReference type="EC" id="1.6.5.9" evidence="2"/>
<keyword evidence="6" id="KW-0520">NAD</keyword>
<dbReference type="PANTHER" id="PTHR43706">
    <property type="entry name" value="NADH DEHYDROGENASE"/>
    <property type="match status" value="1"/>
</dbReference>
<reference evidence="9" key="1">
    <citation type="journal article" date="2014" name="Front. Microbiol.">
        <title>High frequency of phylogenetically diverse reductive dehalogenase-homologous genes in deep subseafloor sedimentary metagenomes.</title>
        <authorList>
            <person name="Kawai M."/>
            <person name="Futagami T."/>
            <person name="Toyoda A."/>
            <person name="Takaki Y."/>
            <person name="Nishi S."/>
            <person name="Hori S."/>
            <person name="Arai W."/>
            <person name="Tsubouchi T."/>
            <person name="Morono Y."/>
            <person name="Uchiyama I."/>
            <person name="Ito T."/>
            <person name="Fujiyama A."/>
            <person name="Inagaki F."/>
            <person name="Takami H."/>
        </authorList>
    </citation>
    <scope>NUCLEOTIDE SEQUENCE</scope>
    <source>
        <strain evidence="9">Expedition CK06-06</strain>
    </source>
</reference>
<evidence type="ECO:0000256" key="6">
    <source>
        <dbReference type="ARBA" id="ARBA00023027"/>
    </source>
</evidence>
<feature type="domain" description="FAD/NAD(P)-binding" evidence="8">
    <location>
        <begin position="70"/>
        <end position="244"/>
    </location>
</feature>
<accession>X0XQD9</accession>
<keyword evidence="5" id="KW-0560">Oxidoreductase</keyword>
<gene>
    <name evidence="9" type="ORF">S01H1_67304</name>
</gene>
<dbReference type="AlphaFoldDB" id="X0XQD9"/>
<evidence type="ECO:0000256" key="1">
    <source>
        <dbReference type="ARBA" id="ARBA00005272"/>
    </source>
</evidence>
<dbReference type="InterPro" id="IPR045024">
    <property type="entry name" value="NDH-2"/>
</dbReference>
<evidence type="ECO:0000256" key="4">
    <source>
        <dbReference type="ARBA" id="ARBA00022827"/>
    </source>
</evidence>
<evidence type="ECO:0000256" key="5">
    <source>
        <dbReference type="ARBA" id="ARBA00023002"/>
    </source>
</evidence>
<organism evidence="9">
    <name type="scientific">marine sediment metagenome</name>
    <dbReference type="NCBI Taxonomy" id="412755"/>
    <lineage>
        <taxon>unclassified sequences</taxon>
        <taxon>metagenomes</taxon>
        <taxon>ecological metagenomes</taxon>
    </lineage>
</organism>
<dbReference type="PRINTS" id="PR00411">
    <property type="entry name" value="PNDRDTASEI"/>
</dbReference>
<feature type="non-terminal residue" evidence="9">
    <location>
        <position position="1"/>
    </location>
</feature>
<protein>
    <recommendedName>
        <fullName evidence="2">NADH:ubiquinone reductase (non-electrogenic)</fullName>
        <ecNumber evidence="2">1.6.5.9</ecNumber>
    </recommendedName>
</protein>
<keyword evidence="4" id="KW-0274">FAD</keyword>
<feature type="non-terminal residue" evidence="9">
    <location>
        <position position="249"/>
    </location>
</feature>
<dbReference type="Pfam" id="PF07992">
    <property type="entry name" value="Pyr_redox_2"/>
    <property type="match status" value="1"/>
</dbReference>